<evidence type="ECO:0000259" key="6">
    <source>
        <dbReference type="Pfam" id="PF00728"/>
    </source>
</evidence>
<protein>
    <recommendedName>
        <fullName evidence="3">beta-N-acetylhexosaminidase</fullName>
        <ecNumber evidence="3">3.2.1.52</ecNumber>
    </recommendedName>
</protein>
<dbReference type="PRINTS" id="PR00738">
    <property type="entry name" value="GLHYDRLASE20"/>
</dbReference>
<dbReference type="CDD" id="cd06563">
    <property type="entry name" value="GH20_chitobiase-like"/>
    <property type="match status" value="1"/>
</dbReference>
<dbReference type="Pfam" id="PF00728">
    <property type="entry name" value="Glyco_hydro_20"/>
    <property type="match status" value="1"/>
</dbReference>
<evidence type="ECO:0000256" key="2">
    <source>
        <dbReference type="ARBA" id="ARBA00006285"/>
    </source>
</evidence>
<keyword evidence="8" id="KW-1185">Reference proteome</keyword>
<dbReference type="Proteomes" id="UP001321477">
    <property type="component" value="Chromosome"/>
</dbReference>
<evidence type="ECO:0000256" key="5">
    <source>
        <dbReference type="SAM" id="MobiDB-lite"/>
    </source>
</evidence>
<feature type="region of interest" description="Disordered" evidence="5">
    <location>
        <begin position="404"/>
        <end position="426"/>
    </location>
</feature>
<dbReference type="Gene3D" id="3.20.20.80">
    <property type="entry name" value="Glycosidases"/>
    <property type="match status" value="1"/>
</dbReference>
<comment type="similarity">
    <text evidence="2">Belongs to the glycosyl hydrolase 20 family.</text>
</comment>
<evidence type="ECO:0000256" key="4">
    <source>
        <dbReference type="ARBA" id="ARBA00022801"/>
    </source>
</evidence>
<dbReference type="EC" id="3.2.1.52" evidence="3"/>
<accession>A0ABN6YET5</accession>
<dbReference type="SUPFAM" id="SSF51445">
    <property type="entry name" value="(Trans)glycosidases"/>
    <property type="match status" value="1"/>
</dbReference>
<evidence type="ECO:0000313" key="7">
    <source>
        <dbReference type="EMBL" id="BDZ54422.1"/>
    </source>
</evidence>
<proteinExistence type="inferred from homology"/>
<sequence>MSIAPLAPRAPLDLDGDPRFGWRGVMLDVARRFRPLPELRRFIDLLAAHGLNVLQLHLTDDQGWRFEVRAYPRLAEVGGRRSASQVGHGPSATLDGVPHQGAYSQAELRELVAYAAARGIRLVPEIDVPGHAQSILAAHPEFGVGGVEAVRARVAEPWTRFGISDEVLNVEESTVAFVCTVFDELCDVFDSDVVGIGGDEAQKRRWRDDPRTQELMAERGLADEDELQAWFLGRVAAHLAGRGRRVIGWDEMLEGADAAAAVPPLPSDAVVASWRGPVGAELGARLGHDVVLCPDLWTYFDYRQSDAAEEPIPVGTVLSLEDVAAFDPVPDSAPDGFAERVAGVQANVWTEHLDTRDRLDYAVFPRLGAFAEVAWNGGPLDWGSFATRLPAYLSWLAEQGVDYRPLEGPRPDQQRPGVPGVPRSREERLAELARLTASLAR</sequence>
<comment type="catalytic activity">
    <reaction evidence="1">
        <text>Hydrolysis of terminal non-reducing N-acetyl-D-hexosamine residues in N-acetyl-beta-D-hexosaminides.</text>
        <dbReference type="EC" id="3.2.1.52"/>
    </reaction>
</comment>
<evidence type="ECO:0000313" key="8">
    <source>
        <dbReference type="Proteomes" id="UP001321477"/>
    </source>
</evidence>
<feature type="domain" description="Glycoside hydrolase family 20 catalytic" evidence="6">
    <location>
        <begin position="20"/>
        <end position="377"/>
    </location>
</feature>
<dbReference type="PANTHER" id="PTHR22600">
    <property type="entry name" value="BETA-HEXOSAMINIDASE"/>
    <property type="match status" value="1"/>
</dbReference>
<evidence type="ECO:0000256" key="3">
    <source>
        <dbReference type="ARBA" id="ARBA00012663"/>
    </source>
</evidence>
<organism evidence="7 8">
    <name type="scientific">Agromyces marinus</name>
    <dbReference type="NCBI Taxonomy" id="1389020"/>
    <lineage>
        <taxon>Bacteria</taxon>
        <taxon>Bacillati</taxon>
        <taxon>Actinomycetota</taxon>
        <taxon>Actinomycetes</taxon>
        <taxon>Micrococcales</taxon>
        <taxon>Microbacteriaceae</taxon>
        <taxon>Agromyces</taxon>
    </lineage>
</organism>
<dbReference type="InterPro" id="IPR025705">
    <property type="entry name" value="Beta_hexosaminidase_sua/sub"/>
</dbReference>
<dbReference type="EMBL" id="AP027734">
    <property type="protein sequence ID" value="BDZ54422.1"/>
    <property type="molecule type" value="Genomic_DNA"/>
</dbReference>
<keyword evidence="4" id="KW-0378">Hydrolase</keyword>
<dbReference type="InterPro" id="IPR017853">
    <property type="entry name" value="GH"/>
</dbReference>
<dbReference type="InterPro" id="IPR015883">
    <property type="entry name" value="Glyco_hydro_20_cat"/>
</dbReference>
<evidence type="ECO:0000256" key="1">
    <source>
        <dbReference type="ARBA" id="ARBA00001231"/>
    </source>
</evidence>
<dbReference type="PANTHER" id="PTHR22600:SF57">
    <property type="entry name" value="BETA-N-ACETYLHEXOSAMINIDASE"/>
    <property type="match status" value="1"/>
</dbReference>
<feature type="compositionally biased region" description="Basic and acidic residues" evidence="5">
    <location>
        <begin position="404"/>
        <end position="413"/>
    </location>
</feature>
<reference evidence="8" key="1">
    <citation type="journal article" date="2019" name="Int. J. Syst. Evol. Microbiol.">
        <title>The Global Catalogue of Microorganisms (GCM) 10K type strain sequencing project: providing services to taxonomists for standard genome sequencing and annotation.</title>
        <authorList>
            <consortium name="The Broad Institute Genomics Platform"/>
            <consortium name="The Broad Institute Genome Sequencing Center for Infectious Disease"/>
            <person name="Wu L."/>
            <person name="Ma J."/>
        </authorList>
    </citation>
    <scope>NUCLEOTIDE SEQUENCE [LARGE SCALE GENOMIC DNA]</scope>
    <source>
        <strain evidence="8">NBRC 109019</strain>
    </source>
</reference>
<dbReference type="RefSeq" id="WP_234660681.1">
    <property type="nucleotide sequence ID" value="NZ_AP027734.1"/>
</dbReference>
<gene>
    <name evidence="7" type="ORF">GCM10025870_14950</name>
</gene>
<name>A0ABN6YET5_9MICO</name>